<dbReference type="OrthoDB" id="1445377at2"/>
<dbReference type="PROSITE" id="PS51257">
    <property type="entry name" value="PROKAR_LIPOPROTEIN"/>
    <property type="match status" value="1"/>
</dbReference>
<proteinExistence type="predicted"/>
<evidence type="ECO:0000256" key="1">
    <source>
        <dbReference type="SAM" id="Coils"/>
    </source>
</evidence>
<protein>
    <recommendedName>
        <fullName evidence="4">Lipoprotein</fullName>
    </recommendedName>
</protein>
<evidence type="ECO:0000313" key="3">
    <source>
        <dbReference type="Proteomes" id="UP000184172"/>
    </source>
</evidence>
<dbReference type="Proteomes" id="UP000184172">
    <property type="component" value="Unassembled WGS sequence"/>
</dbReference>
<organism evidence="2 3">
    <name type="scientific">Aequorivita viscosa</name>
    <dbReference type="NCBI Taxonomy" id="797419"/>
    <lineage>
        <taxon>Bacteria</taxon>
        <taxon>Pseudomonadati</taxon>
        <taxon>Bacteroidota</taxon>
        <taxon>Flavobacteriia</taxon>
        <taxon>Flavobacteriales</taxon>
        <taxon>Flavobacteriaceae</taxon>
        <taxon>Aequorivita</taxon>
    </lineage>
</organism>
<dbReference type="AlphaFoldDB" id="A0A1M6ML21"/>
<evidence type="ECO:0000313" key="2">
    <source>
        <dbReference type="EMBL" id="SHJ84168.1"/>
    </source>
</evidence>
<name>A0A1M6ML21_9FLAO</name>
<dbReference type="STRING" id="797419.SAMN05216556_13814"/>
<keyword evidence="3" id="KW-1185">Reference proteome</keyword>
<sequence>MKNILTYILLIFIFSCASTKQKEKLIGNWYSNSDDNYGFIEFQFYNDSLIVYDKLGKEFSQWEVNENKIQLTNINGFTNKKELTYSYKLGKSNELLNLKILGDTIIQLPELVKAKNTYDFFQKNIGIIIDLPIKENELTQIGFPDNLTFNIYAGFSNNSLIVKTDFSSDLKNLEKEVTDFKKNSREELKTFLRFNLIADKNITESQMDSIKDQLKRTSIERIFRTYKNKQTDYENNLNWFGQKE</sequence>
<feature type="coiled-coil region" evidence="1">
    <location>
        <begin position="163"/>
        <end position="190"/>
    </location>
</feature>
<reference evidence="3" key="1">
    <citation type="submission" date="2016-11" db="EMBL/GenBank/DDBJ databases">
        <authorList>
            <person name="Varghese N."/>
            <person name="Submissions S."/>
        </authorList>
    </citation>
    <scope>NUCLEOTIDE SEQUENCE [LARGE SCALE GENOMIC DNA]</scope>
    <source>
        <strain evidence="3">DSM 26349</strain>
    </source>
</reference>
<gene>
    <name evidence="2" type="ORF">SAMN04487908_1288</name>
</gene>
<keyword evidence="1" id="KW-0175">Coiled coil</keyword>
<accession>A0A1M6ML21</accession>
<evidence type="ECO:0008006" key="4">
    <source>
        <dbReference type="Google" id="ProtNLM"/>
    </source>
</evidence>
<dbReference type="EMBL" id="FQYV01000028">
    <property type="protein sequence ID" value="SHJ84168.1"/>
    <property type="molecule type" value="Genomic_DNA"/>
</dbReference>
<dbReference type="RefSeq" id="WP_073221015.1">
    <property type="nucleotide sequence ID" value="NZ_FNNS01000038.1"/>
</dbReference>